<dbReference type="PATRIC" id="fig|178901.14.peg.2331"/>
<evidence type="ECO:0000313" key="1">
    <source>
        <dbReference type="EMBL" id="KXV70529.1"/>
    </source>
</evidence>
<reference evidence="1 2" key="1">
    <citation type="submission" date="2015-06" db="EMBL/GenBank/DDBJ databases">
        <title>Improved classification and identification of acetic acid bacteria using matrix-assisted laser desorption/ionization time-of-flight mass spectrometry; Gluconobacter nephelii and Gluconobacter uchimurae are later heterotypic synonyms of Gluconobacter japonicus and Gluconobacter oxydans, respectively.</title>
        <authorList>
            <person name="Li L."/>
            <person name="Cleenwerck I."/>
            <person name="De Vuyst L."/>
            <person name="Vandamme P."/>
        </authorList>
    </citation>
    <scope>NUCLEOTIDE SEQUENCE [LARGE SCALE GENOMIC DNA]</scope>
    <source>
        <strain evidence="1 2">LMG 1699</strain>
    </source>
</reference>
<dbReference type="AlphaFoldDB" id="A0A149UR96"/>
<dbReference type="EMBL" id="LHZX01000221">
    <property type="protein sequence ID" value="KXV70529.1"/>
    <property type="molecule type" value="Genomic_DNA"/>
</dbReference>
<sequence>MTDDNTMADKPDGAGGSAVDALRASDTWLRTIAEKLDIDPEDTEFVIDAVSPHERRFLARTTLADRLSGNASILKNADAAAGRLPTREEAAQAAAVLLRCNGHDLDVWTGGLWPDDTSSEALAVLAAVRTMGDHDL</sequence>
<protein>
    <submittedName>
        <fullName evidence="1">Uncharacterized protein</fullName>
    </submittedName>
</protein>
<comment type="caution">
    <text evidence="1">The sequence shown here is derived from an EMBL/GenBank/DDBJ whole genome shotgun (WGS) entry which is preliminary data.</text>
</comment>
<name>A0A149UR96_9PROT</name>
<proteinExistence type="predicted"/>
<accession>A0A149UR96</accession>
<dbReference type="Proteomes" id="UP000075377">
    <property type="component" value="Unassembled WGS sequence"/>
</dbReference>
<dbReference type="RefSeq" id="WP_061498973.1">
    <property type="nucleotide sequence ID" value="NZ_LHZX01000221.1"/>
</dbReference>
<gene>
    <name evidence="1" type="ORF">AD951_02670</name>
</gene>
<evidence type="ECO:0000313" key="2">
    <source>
        <dbReference type="Proteomes" id="UP000075377"/>
    </source>
</evidence>
<organism evidence="1 2">
    <name type="scientific">Acetobacter malorum</name>
    <dbReference type="NCBI Taxonomy" id="178901"/>
    <lineage>
        <taxon>Bacteria</taxon>
        <taxon>Pseudomonadati</taxon>
        <taxon>Pseudomonadota</taxon>
        <taxon>Alphaproteobacteria</taxon>
        <taxon>Acetobacterales</taxon>
        <taxon>Acetobacteraceae</taxon>
        <taxon>Acetobacter</taxon>
    </lineage>
</organism>